<gene>
    <name evidence="2" type="ORF">RJ641_013442</name>
</gene>
<dbReference type="Proteomes" id="UP001370490">
    <property type="component" value="Unassembled WGS sequence"/>
</dbReference>
<feature type="domain" description="DUF1308" evidence="1">
    <location>
        <begin position="298"/>
        <end position="464"/>
    </location>
</feature>
<dbReference type="PANTHER" id="PTHR13379">
    <property type="entry name" value="UNCHARACTERIZED DUF1308"/>
    <property type="match status" value="1"/>
</dbReference>
<proteinExistence type="predicted"/>
<dbReference type="AlphaFoldDB" id="A0AAN8WG34"/>
<accession>A0AAN8WG34</accession>
<sequence>MELGFERTQGVEDNVEVWKRRCTVLLDRIASLPLSKIPESSKRTLLRLVSSELKFLSHLCFSSDHSSISINIGYLESIVHIVQQPFITGVSRVCKPIPVSSSSSSKNVHVDIVCTLNATPVWFMVSDRNPKYISWEGSKGNKGLRTRIVQLLAAARSSVTLKPSSVILFFSRGIDKILHQKLAEEFGACGVGSEISFLGYDFSEELDGEWINVIGRSYAGASIVKIKVDSSLSDVVRSENGIRDDSHLDTAKHELLKKSDGVDLGNSFLSLVSEMKSCSLDVEDVEVDKPEDLQVDLINFDTTALIAIVSGISNGGTENLLATPEIELRKRFKSNYEFVIAQVMSEIQNPMHTELHSVVSGKRGIICASVLSEFKELMSMCGGPNEKLRGDYLLKQLMLVPDSPSVRMMSLPTTRKLALKNKVVFGTGDHWRAPTLTANQGFVRAISQTGMSLFTIEHRPRALTGD</sequence>
<evidence type="ECO:0000259" key="1">
    <source>
        <dbReference type="Pfam" id="PF07000"/>
    </source>
</evidence>
<dbReference type="PANTHER" id="PTHR13379:SF0">
    <property type="entry name" value="UPF0415 PROTEIN C7ORF25"/>
    <property type="match status" value="1"/>
</dbReference>
<name>A0AAN8WG34_9MAGN</name>
<comment type="caution">
    <text evidence="2">The sequence shown here is derived from an EMBL/GenBank/DDBJ whole genome shotgun (WGS) entry which is preliminary data.</text>
</comment>
<protein>
    <recommendedName>
        <fullName evidence="1">DUF1308 domain-containing protein</fullName>
    </recommendedName>
</protein>
<organism evidence="2 3">
    <name type="scientific">Dillenia turbinata</name>
    <dbReference type="NCBI Taxonomy" id="194707"/>
    <lineage>
        <taxon>Eukaryota</taxon>
        <taxon>Viridiplantae</taxon>
        <taxon>Streptophyta</taxon>
        <taxon>Embryophyta</taxon>
        <taxon>Tracheophyta</taxon>
        <taxon>Spermatophyta</taxon>
        <taxon>Magnoliopsida</taxon>
        <taxon>eudicotyledons</taxon>
        <taxon>Gunneridae</taxon>
        <taxon>Pentapetalae</taxon>
        <taxon>Dilleniales</taxon>
        <taxon>Dilleniaceae</taxon>
        <taxon>Dillenia</taxon>
    </lineage>
</organism>
<dbReference type="EMBL" id="JBAMMX010000002">
    <property type="protein sequence ID" value="KAK6945898.1"/>
    <property type="molecule type" value="Genomic_DNA"/>
</dbReference>
<evidence type="ECO:0000313" key="2">
    <source>
        <dbReference type="EMBL" id="KAK6945898.1"/>
    </source>
</evidence>
<reference evidence="2 3" key="1">
    <citation type="submission" date="2023-12" db="EMBL/GenBank/DDBJ databases">
        <title>A high-quality genome assembly for Dillenia turbinata (Dilleniales).</title>
        <authorList>
            <person name="Chanderbali A."/>
        </authorList>
    </citation>
    <scope>NUCLEOTIDE SEQUENCE [LARGE SCALE GENOMIC DNA]</scope>
    <source>
        <strain evidence="2">LSX21</strain>
        <tissue evidence="2">Leaf</tissue>
    </source>
</reference>
<evidence type="ECO:0000313" key="3">
    <source>
        <dbReference type="Proteomes" id="UP001370490"/>
    </source>
</evidence>
<dbReference type="Pfam" id="PF07000">
    <property type="entry name" value="DUF1308"/>
    <property type="match status" value="1"/>
</dbReference>
<dbReference type="InterPro" id="IPR010733">
    <property type="entry name" value="DUF1308"/>
</dbReference>
<keyword evidence="3" id="KW-1185">Reference proteome</keyword>